<dbReference type="InterPro" id="IPR041578">
    <property type="entry name" value="PIN_8"/>
</dbReference>
<dbReference type="Proteomes" id="UP000008840">
    <property type="component" value="Chromosome"/>
</dbReference>
<dbReference type="PATRIC" id="fig|522373.3.peg.289"/>
<sequence>MRAEFLGYFEPSARDIARMWKGATIALDTNVLLGLYRMPRKSREEIFEVLKSVRDRLWVPYHVLVEYHSNRLNTLRDEFEAAEKMERDFRGSFVDFKAIVTEEKVTKRACWPELSEKFVEIEAKAKELYAIARKERSNYIAPSDDDEIRDFLEKLLEGRIGARPSDQSVVDAAEEIAAKRYASGLGPGHLDEKKIGTHLVDGLVYQRQYGDYMVWAGLIEHCQREKPEGVIFVTSDVKDDWWLDTRGKAGKKPQPELVMEMQRVARVRDFGMYTLSTFAANAKSRLKLKVDDQTITDALQAEHVAPKFAVQRGWMIARGASHKNGEPLGVFHSHLEGLDYKNLLESLGAKTRLLGSVGTFGIRNNDDGTTELVLVAGLRMMTSSLESEGKLILRRMADWDEASAWHIYLVPDSDEKLVGRASFKKRVGELIAPYVPAGTSVTIHIGDHTGPGKLAYAFTSEDG</sequence>
<dbReference type="EnsemblBacteria" id="CAQ43901">
    <property type="protein sequence ID" value="CAQ43901"/>
    <property type="gene ID" value="Smlt0298"/>
</dbReference>
<keyword evidence="3" id="KW-1185">Reference proteome</keyword>
<evidence type="ECO:0000313" key="3">
    <source>
        <dbReference type="Proteomes" id="UP000008840"/>
    </source>
</evidence>
<evidence type="ECO:0000259" key="1">
    <source>
        <dbReference type="Pfam" id="PF18476"/>
    </source>
</evidence>
<dbReference type="AlphaFoldDB" id="B2FIX2"/>
<dbReference type="eggNOG" id="COG4585">
    <property type="taxonomic scope" value="Bacteria"/>
</dbReference>
<dbReference type="Pfam" id="PF18476">
    <property type="entry name" value="PIN_8"/>
    <property type="match status" value="1"/>
</dbReference>
<gene>
    <name evidence="2" type="ordered locus">Smlt0298</name>
</gene>
<feature type="domain" description="PIN like" evidence="1">
    <location>
        <begin position="25"/>
        <end position="257"/>
    </location>
</feature>
<proteinExistence type="predicted"/>
<reference evidence="2 3" key="1">
    <citation type="journal article" date="2008" name="Genome Biol.">
        <title>The complete genome, comparative and functional analysis of Stenotrophomonas maltophilia reveals an organism heavily shielded by drug resistance determinants.</title>
        <authorList>
            <person name="Crossman L.C."/>
            <person name="Gould V.C."/>
            <person name="Dow J.M."/>
            <person name="Vernikos G.S."/>
            <person name="Okazaki A."/>
            <person name="Sebaihia M."/>
            <person name="Saunders D."/>
            <person name="Arrowsmith C."/>
            <person name="Carver T."/>
            <person name="Peters N."/>
            <person name="Adlem E."/>
            <person name="Kerhornou A."/>
            <person name="Lord A."/>
            <person name="Murphy L."/>
            <person name="Seeger K."/>
            <person name="Squares R."/>
            <person name="Rutter S."/>
            <person name="Quail M.A."/>
            <person name="Rajandream M.A."/>
            <person name="Harris D."/>
            <person name="Churcher C."/>
            <person name="Bentley S.D."/>
            <person name="Parkhill J."/>
            <person name="Thomson N.R."/>
            <person name="Avison M.B."/>
        </authorList>
    </citation>
    <scope>NUCLEOTIDE SEQUENCE [LARGE SCALE GENOMIC DNA]</scope>
    <source>
        <strain evidence="2 3">K279a</strain>
    </source>
</reference>
<dbReference type="HOGENOM" id="CLU_590403_0_0_6"/>
<accession>B2FIX2</accession>
<dbReference type="KEGG" id="sml:Smlt0298"/>
<dbReference type="RefSeq" id="WP_012478835.1">
    <property type="nucleotide sequence ID" value="NC_010943.1"/>
</dbReference>
<name>B2FIX2_STRMK</name>
<organism evidence="2 3">
    <name type="scientific">Stenotrophomonas maltophilia (strain K279a)</name>
    <dbReference type="NCBI Taxonomy" id="522373"/>
    <lineage>
        <taxon>Bacteria</taxon>
        <taxon>Pseudomonadati</taxon>
        <taxon>Pseudomonadota</taxon>
        <taxon>Gammaproteobacteria</taxon>
        <taxon>Lysobacterales</taxon>
        <taxon>Lysobacteraceae</taxon>
        <taxon>Stenotrophomonas</taxon>
        <taxon>Stenotrophomonas maltophilia group</taxon>
    </lineage>
</organism>
<evidence type="ECO:0000313" key="2">
    <source>
        <dbReference type="EMBL" id="CAQ43901.1"/>
    </source>
</evidence>
<dbReference type="EMBL" id="AM743169">
    <property type="protein sequence ID" value="CAQ43901.1"/>
    <property type="molecule type" value="Genomic_DNA"/>
</dbReference>
<protein>
    <recommendedName>
        <fullName evidence="1">PIN like domain-containing protein</fullName>
    </recommendedName>
</protein>